<dbReference type="InterPro" id="IPR032675">
    <property type="entry name" value="LRR_dom_sf"/>
</dbReference>
<dbReference type="SUPFAM" id="SSF52047">
    <property type="entry name" value="RNI-like"/>
    <property type="match status" value="1"/>
</dbReference>
<evidence type="ECO:0008006" key="4">
    <source>
        <dbReference type="Google" id="ProtNLM"/>
    </source>
</evidence>
<comment type="caution">
    <text evidence="2">The sequence shown here is derived from an EMBL/GenBank/DDBJ whole genome shotgun (WGS) entry which is preliminary data.</text>
</comment>
<proteinExistence type="predicted"/>
<feature type="compositionally biased region" description="Polar residues" evidence="1">
    <location>
        <begin position="498"/>
        <end position="525"/>
    </location>
</feature>
<keyword evidence="3" id="KW-1185">Reference proteome</keyword>
<evidence type="ECO:0000313" key="3">
    <source>
        <dbReference type="Proteomes" id="UP001586593"/>
    </source>
</evidence>
<protein>
    <recommendedName>
        <fullName evidence="4">F-box domain-containing protein</fullName>
    </recommendedName>
</protein>
<feature type="region of interest" description="Disordered" evidence="1">
    <location>
        <begin position="492"/>
        <end position="621"/>
    </location>
</feature>
<sequence length="750" mass="80920">MPQIFSKIKFFKKKDKTGPDYSLSRGYDGAGSSGASAYGSNSNSQSLRHNGYYGSASRDPFGGRSDPAGRSNPYRAMATPRSAAVLMNLPPPVLQRLFTFLCPHVLDETYETCEQSSVEESCMLCGLRDLAHCVAVCRRWRPEATKLLYHSIRIDSVHYCDLETVLSEKRKRRSFFDRNGDPEDTAHARLQLLCRTLREDPARLGPLVQFFKTPYMLRESSQADLARTIAVLPNLKYVDLPEGVFTDDPAFLTLRLEIQARCRDLRKMTYMAGAERSLQQLANGNVWPQLEVLELIRVNVDPTTLRRVLGALRNLHALKVSETKAFTDEALWWNDMLPPFPPLDEFILNDVPYVTAEGLKQWLMIDDARLAIKVLTLNRTGVKPWTLYEFVGATPALKHLSIIDTVSTTMPAAANMQNVPPLVSESLETLHYEITAEGFPGPSTTASYYNYLASSLLAGGLPNLRALYVRDPNFADTLLGLAPPMPSFAEGGVARPASSGSNSPFSARFSNQSLSSGFSPTSPQGFLSPGRSSFARPEPMGPPGPRFQNPFGGQSEGSGQQGPYLSAQAARSTSSLGLPDPRFAGQQAGPNRFSSNNPFASIAANPPPQRGGSLGTTGASAGGITNLPHMLEVFTKGDDELDWSFTKVTPGGLGGGGAGATGPTRRPSSSYGLGADVMGGSGGWTTGSGARRSVFVGGAGGGFLAVPTQDAGGGRRGRNFSSDSGGGDDLWPRPKSSAGEKKRDKLDLWR</sequence>
<dbReference type="CDD" id="cd09917">
    <property type="entry name" value="F-box_SF"/>
    <property type="match status" value="1"/>
</dbReference>
<dbReference type="Gene3D" id="3.80.10.10">
    <property type="entry name" value="Ribonuclease Inhibitor"/>
    <property type="match status" value="1"/>
</dbReference>
<dbReference type="Proteomes" id="UP001586593">
    <property type="component" value="Unassembled WGS sequence"/>
</dbReference>
<name>A0ABR3WR32_9PEZI</name>
<organism evidence="2 3">
    <name type="scientific">Phialemonium thermophilum</name>
    <dbReference type="NCBI Taxonomy" id="223376"/>
    <lineage>
        <taxon>Eukaryota</taxon>
        <taxon>Fungi</taxon>
        <taxon>Dikarya</taxon>
        <taxon>Ascomycota</taxon>
        <taxon>Pezizomycotina</taxon>
        <taxon>Sordariomycetes</taxon>
        <taxon>Sordariomycetidae</taxon>
        <taxon>Cephalothecales</taxon>
        <taxon>Cephalothecaceae</taxon>
        <taxon>Phialemonium</taxon>
    </lineage>
</organism>
<evidence type="ECO:0000313" key="2">
    <source>
        <dbReference type="EMBL" id="KAL1865993.1"/>
    </source>
</evidence>
<accession>A0ABR3WR32</accession>
<feature type="compositionally biased region" description="Basic and acidic residues" evidence="1">
    <location>
        <begin position="738"/>
        <end position="750"/>
    </location>
</feature>
<feature type="compositionally biased region" description="Polar residues" evidence="1">
    <location>
        <begin position="588"/>
        <end position="599"/>
    </location>
</feature>
<feature type="region of interest" description="Disordered" evidence="1">
    <location>
        <begin position="699"/>
        <end position="750"/>
    </location>
</feature>
<feature type="compositionally biased region" description="Low complexity" evidence="1">
    <location>
        <begin position="33"/>
        <end position="43"/>
    </location>
</feature>
<dbReference type="EMBL" id="JAZHXJ010000278">
    <property type="protein sequence ID" value="KAL1865993.1"/>
    <property type="molecule type" value="Genomic_DNA"/>
</dbReference>
<gene>
    <name evidence="2" type="ORF">VTK73DRAFT_4935</name>
</gene>
<evidence type="ECO:0000256" key="1">
    <source>
        <dbReference type="SAM" id="MobiDB-lite"/>
    </source>
</evidence>
<feature type="region of interest" description="Disordered" evidence="1">
    <location>
        <begin position="15"/>
        <end position="43"/>
    </location>
</feature>
<reference evidence="2 3" key="1">
    <citation type="journal article" date="2024" name="Commun. Biol.">
        <title>Comparative genomic analysis of thermophilic fungi reveals convergent evolutionary adaptations and gene losses.</title>
        <authorList>
            <person name="Steindorff A.S."/>
            <person name="Aguilar-Pontes M.V."/>
            <person name="Robinson A.J."/>
            <person name="Andreopoulos B."/>
            <person name="LaButti K."/>
            <person name="Kuo A."/>
            <person name="Mondo S."/>
            <person name="Riley R."/>
            <person name="Otillar R."/>
            <person name="Haridas S."/>
            <person name="Lipzen A."/>
            <person name="Grimwood J."/>
            <person name="Schmutz J."/>
            <person name="Clum A."/>
            <person name="Reid I.D."/>
            <person name="Moisan M.C."/>
            <person name="Butler G."/>
            <person name="Nguyen T.T.M."/>
            <person name="Dewar K."/>
            <person name="Conant G."/>
            <person name="Drula E."/>
            <person name="Henrissat B."/>
            <person name="Hansel C."/>
            <person name="Singer S."/>
            <person name="Hutchinson M.I."/>
            <person name="de Vries R.P."/>
            <person name="Natvig D.O."/>
            <person name="Powell A.J."/>
            <person name="Tsang A."/>
            <person name="Grigoriev I.V."/>
        </authorList>
    </citation>
    <scope>NUCLEOTIDE SEQUENCE [LARGE SCALE GENOMIC DNA]</scope>
    <source>
        <strain evidence="2 3">ATCC 24622</strain>
    </source>
</reference>